<dbReference type="EMBL" id="KK914877">
    <property type="protein sequence ID" value="KDP27015.1"/>
    <property type="molecule type" value="Genomic_DNA"/>
</dbReference>
<dbReference type="AlphaFoldDB" id="A0A067K430"/>
<evidence type="ECO:0000256" key="1">
    <source>
        <dbReference type="SAM" id="MobiDB-lite"/>
    </source>
</evidence>
<accession>A0A067K430</accession>
<dbReference type="Proteomes" id="UP000027138">
    <property type="component" value="Unassembled WGS sequence"/>
</dbReference>
<reference evidence="2 3" key="1">
    <citation type="journal article" date="2014" name="PLoS ONE">
        <title>Global Analysis of Gene Expression Profiles in Physic Nut (Jatropha curcas L.) Seedlings Exposed to Salt Stress.</title>
        <authorList>
            <person name="Zhang L."/>
            <person name="Zhang C."/>
            <person name="Wu P."/>
            <person name="Chen Y."/>
            <person name="Li M."/>
            <person name="Jiang H."/>
            <person name="Wu G."/>
        </authorList>
    </citation>
    <scope>NUCLEOTIDE SEQUENCE [LARGE SCALE GENOMIC DNA]</scope>
    <source>
        <strain evidence="3">cv. GZQX0401</strain>
        <tissue evidence="2">Young leaves</tissue>
    </source>
</reference>
<keyword evidence="3" id="KW-1185">Reference proteome</keyword>
<sequence>MEIHTPSRDQSNPPPRTSPPNGRVTTKIEASPRPRLKNGSPVGRNQASKNRRN</sequence>
<name>A0A067K430_JATCU</name>
<feature type="region of interest" description="Disordered" evidence="1">
    <location>
        <begin position="1"/>
        <end position="53"/>
    </location>
</feature>
<gene>
    <name evidence="2" type="ORF">JCGZ_22090</name>
</gene>
<proteinExistence type="predicted"/>
<feature type="compositionally biased region" description="Polar residues" evidence="1">
    <location>
        <begin position="43"/>
        <end position="53"/>
    </location>
</feature>
<evidence type="ECO:0000313" key="3">
    <source>
        <dbReference type="Proteomes" id="UP000027138"/>
    </source>
</evidence>
<organism evidence="2 3">
    <name type="scientific">Jatropha curcas</name>
    <name type="common">Barbados nut</name>
    <dbReference type="NCBI Taxonomy" id="180498"/>
    <lineage>
        <taxon>Eukaryota</taxon>
        <taxon>Viridiplantae</taxon>
        <taxon>Streptophyta</taxon>
        <taxon>Embryophyta</taxon>
        <taxon>Tracheophyta</taxon>
        <taxon>Spermatophyta</taxon>
        <taxon>Magnoliopsida</taxon>
        <taxon>eudicotyledons</taxon>
        <taxon>Gunneridae</taxon>
        <taxon>Pentapetalae</taxon>
        <taxon>rosids</taxon>
        <taxon>fabids</taxon>
        <taxon>Malpighiales</taxon>
        <taxon>Euphorbiaceae</taxon>
        <taxon>Crotonoideae</taxon>
        <taxon>Jatropheae</taxon>
        <taxon>Jatropha</taxon>
    </lineage>
</organism>
<protein>
    <submittedName>
        <fullName evidence="2">Uncharacterized protein</fullName>
    </submittedName>
</protein>
<evidence type="ECO:0000313" key="2">
    <source>
        <dbReference type="EMBL" id="KDP27015.1"/>
    </source>
</evidence>